<dbReference type="PANTHER" id="PTHR33362">
    <property type="entry name" value="SIALIC ACID TRAP TRANSPORTER PERMEASE PROTEIN SIAT-RELATED"/>
    <property type="match status" value="1"/>
</dbReference>
<keyword evidence="6 7" id="KW-0472">Membrane</keyword>
<feature type="transmembrane region" description="Helical" evidence="7">
    <location>
        <begin position="172"/>
        <end position="196"/>
    </location>
</feature>
<feature type="transmembrane region" description="Helical" evidence="7">
    <location>
        <begin position="401"/>
        <end position="425"/>
    </location>
</feature>
<keyword evidence="4 7" id="KW-0812">Transmembrane</keyword>
<dbReference type="InterPro" id="IPR004681">
    <property type="entry name" value="TRAP_DctM"/>
</dbReference>
<feature type="transmembrane region" description="Helical" evidence="7">
    <location>
        <begin position="359"/>
        <end position="381"/>
    </location>
</feature>
<evidence type="ECO:0000256" key="7">
    <source>
        <dbReference type="SAM" id="Phobius"/>
    </source>
</evidence>
<feature type="transmembrane region" description="Helical" evidence="7">
    <location>
        <begin position="276"/>
        <end position="298"/>
    </location>
</feature>
<keyword evidence="3" id="KW-0997">Cell inner membrane</keyword>
<evidence type="ECO:0000256" key="1">
    <source>
        <dbReference type="ARBA" id="ARBA00004429"/>
    </source>
</evidence>
<feature type="domain" description="TRAP C4-dicarboxylate transport system permease DctM subunit" evidence="8">
    <location>
        <begin position="9"/>
        <end position="421"/>
    </location>
</feature>
<dbReference type="PIRSF" id="PIRSF006066">
    <property type="entry name" value="HI0050"/>
    <property type="match status" value="1"/>
</dbReference>
<evidence type="ECO:0000256" key="6">
    <source>
        <dbReference type="ARBA" id="ARBA00023136"/>
    </source>
</evidence>
<dbReference type="PANTHER" id="PTHR33362:SF3">
    <property type="entry name" value="SIALIC ACID TRAP TRANSPORTER PERMEASE PROTEIN SIAT"/>
    <property type="match status" value="1"/>
</dbReference>
<dbReference type="NCBIfam" id="TIGR00786">
    <property type="entry name" value="dctM"/>
    <property type="match status" value="1"/>
</dbReference>
<accession>A0A3P3XP01</accession>
<name>A0A3P3XP01_9SPIR</name>
<dbReference type="Pfam" id="PF06808">
    <property type="entry name" value="DctM"/>
    <property type="match status" value="1"/>
</dbReference>
<reference evidence="9" key="1">
    <citation type="submission" date="2017-02" db="EMBL/GenBank/DDBJ databases">
        <authorList>
            <person name="Regsiter A."/>
            <person name="William W."/>
        </authorList>
    </citation>
    <scope>NUCLEOTIDE SEQUENCE</scope>
    <source>
        <strain evidence="9">BdmA 4</strain>
    </source>
</reference>
<feature type="transmembrane region" description="Helical" evidence="7">
    <location>
        <begin position="217"/>
        <end position="239"/>
    </location>
</feature>
<evidence type="ECO:0000256" key="5">
    <source>
        <dbReference type="ARBA" id="ARBA00022989"/>
    </source>
</evidence>
<gene>
    <name evidence="9" type="ORF">SPIRO4BDMA_40569</name>
</gene>
<keyword evidence="5 7" id="KW-1133">Transmembrane helix</keyword>
<evidence type="ECO:0000256" key="3">
    <source>
        <dbReference type="ARBA" id="ARBA00022519"/>
    </source>
</evidence>
<feature type="transmembrane region" description="Helical" evidence="7">
    <location>
        <begin position="245"/>
        <end position="264"/>
    </location>
</feature>
<proteinExistence type="predicted"/>
<evidence type="ECO:0000313" key="9">
    <source>
        <dbReference type="EMBL" id="SLM17997.1"/>
    </source>
</evidence>
<feature type="transmembrane region" description="Helical" evidence="7">
    <location>
        <begin position="57"/>
        <end position="77"/>
    </location>
</feature>
<feature type="transmembrane region" description="Helical" evidence="7">
    <location>
        <begin position="6"/>
        <end position="36"/>
    </location>
</feature>
<dbReference type="EMBL" id="FWDO01000004">
    <property type="protein sequence ID" value="SLM17997.1"/>
    <property type="molecule type" value="Genomic_DNA"/>
</dbReference>
<feature type="transmembrane region" description="Helical" evidence="7">
    <location>
        <begin position="97"/>
        <end position="118"/>
    </location>
</feature>
<organism evidence="9">
    <name type="scientific">uncultured spirochete</name>
    <dbReference type="NCBI Taxonomy" id="156406"/>
    <lineage>
        <taxon>Bacteria</taxon>
        <taxon>Pseudomonadati</taxon>
        <taxon>Spirochaetota</taxon>
        <taxon>Spirochaetia</taxon>
        <taxon>Spirochaetales</taxon>
        <taxon>environmental samples</taxon>
    </lineage>
</organism>
<evidence type="ECO:0000256" key="4">
    <source>
        <dbReference type="ARBA" id="ARBA00022692"/>
    </source>
</evidence>
<sequence>MNLPLIVFFVSFVLMFLLRIPIAPGMMMSSAFYFFLSKNPASSLDMVAMQFLTNMNASFILIAVPLFVFMAEIMNSGKVTSMIFSFANALVGKRKGALGHVNVIASIIFSGMTGSALADASGLGSMEIKAMREHGYDDGYTCALTAASATIGPIIPPSIPMVFYAMLSSASIGSLFLGGVLPGLLVGVALMIYNAVISQKRNYPEGDKLSLREFWKLTLRSIPALFSVVVLLGGIYTGVVTPTEAGALAAFYALIISVFFYRAFGWKDFKQVLINTVRTTGTLSLLVGSAYAFSYIVTIEKIPNFAAELMLGITQNKYIMLLLINVVFLVLGMFIDTTAITLVFIPIVLPIINQLGIDLVHFGVMIVLNMMIGLSTPPYGMLLYVVSGISGTPLKKIIKEIIPMLFVIVAVLLLITYVPDIVLFIPRLAGYK</sequence>
<keyword evidence="2" id="KW-1003">Cell membrane</keyword>
<dbReference type="GO" id="GO:0005886">
    <property type="term" value="C:plasma membrane"/>
    <property type="evidence" value="ECO:0007669"/>
    <property type="project" value="UniProtKB-SubCell"/>
</dbReference>
<dbReference type="GO" id="GO:0022857">
    <property type="term" value="F:transmembrane transporter activity"/>
    <property type="evidence" value="ECO:0007669"/>
    <property type="project" value="TreeGrafter"/>
</dbReference>
<feature type="transmembrane region" description="Helical" evidence="7">
    <location>
        <begin position="318"/>
        <end position="347"/>
    </location>
</feature>
<comment type="subcellular location">
    <subcellularLocation>
        <location evidence="1">Cell inner membrane</location>
        <topology evidence="1">Multi-pass membrane protein</topology>
    </subcellularLocation>
</comment>
<dbReference type="InterPro" id="IPR010656">
    <property type="entry name" value="DctM"/>
</dbReference>
<evidence type="ECO:0000259" key="8">
    <source>
        <dbReference type="Pfam" id="PF06808"/>
    </source>
</evidence>
<dbReference type="AlphaFoldDB" id="A0A3P3XP01"/>
<evidence type="ECO:0000256" key="2">
    <source>
        <dbReference type="ARBA" id="ARBA00022475"/>
    </source>
</evidence>
<protein>
    <submittedName>
        <fullName evidence="9">TRAP transporter, DctM subunit</fullName>
    </submittedName>
</protein>